<evidence type="ECO:0000313" key="1">
    <source>
        <dbReference type="EMBL" id="GAH54603.1"/>
    </source>
</evidence>
<feature type="non-terminal residue" evidence="1">
    <location>
        <position position="59"/>
    </location>
</feature>
<sequence length="59" mass="6696">MATGDYNTIGKDQEQYFDDRKALLEIYPGVQVTRTGEFKKLNMGLEFEGELIMDLGGTF</sequence>
<dbReference type="EMBL" id="BARU01015712">
    <property type="protein sequence ID" value="GAH54603.1"/>
    <property type="molecule type" value="Genomic_DNA"/>
</dbReference>
<proteinExistence type="predicted"/>
<name>X1IAL3_9ZZZZ</name>
<protein>
    <submittedName>
        <fullName evidence="1">Uncharacterized protein</fullName>
    </submittedName>
</protein>
<comment type="caution">
    <text evidence="1">The sequence shown here is derived from an EMBL/GenBank/DDBJ whole genome shotgun (WGS) entry which is preliminary data.</text>
</comment>
<organism evidence="1">
    <name type="scientific">marine sediment metagenome</name>
    <dbReference type="NCBI Taxonomy" id="412755"/>
    <lineage>
        <taxon>unclassified sequences</taxon>
        <taxon>metagenomes</taxon>
        <taxon>ecological metagenomes</taxon>
    </lineage>
</organism>
<reference evidence="1" key="1">
    <citation type="journal article" date="2014" name="Front. Microbiol.">
        <title>High frequency of phylogenetically diverse reductive dehalogenase-homologous genes in deep subseafloor sedimentary metagenomes.</title>
        <authorList>
            <person name="Kawai M."/>
            <person name="Futagami T."/>
            <person name="Toyoda A."/>
            <person name="Takaki Y."/>
            <person name="Nishi S."/>
            <person name="Hori S."/>
            <person name="Arai W."/>
            <person name="Tsubouchi T."/>
            <person name="Morono Y."/>
            <person name="Uchiyama I."/>
            <person name="Ito T."/>
            <person name="Fujiyama A."/>
            <person name="Inagaki F."/>
            <person name="Takami H."/>
        </authorList>
    </citation>
    <scope>NUCLEOTIDE SEQUENCE</scope>
    <source>
        <strain evidence="1">Expedition CK06-06</strain>
    </source>
</reference>
<dbReference type="AlphaFoldDB" id="X1IAL3"/>
<gene>
    <name evidence="1" type="ORF">S03H2_26797</name>
</gene>
<accession>X1IAL3</accession>